<evidence type="ECO:0000313" key="2">
    <source>
        <dbReference type="EMBL" id="MBO8461029.1"/>
    </source>
</evidence>
<dbReference type="InterPro" id="IPR026444">
    <property type="entry name" value="Secre_tail"/>
</dbReference>
<feature type="chain" id="PRO_5039725658" evidence="1">
    <location>
        <begin position="23"/>
        <end position="283"/>
    </location>
</feature>
<organism evidence="2 3">
    <name type="scientific">Candidatus Gallipaludibacter merdavium</name>
    <dbReference type="NCBI Taxonomy" id="2840839"/>
    <lineage>
        <taxon>Bacteria</taxon>
        <taxon>Pseudomonadati</taxon>
        <taxon>Bacteroidota</taxon>
        <taxon>Bacteroidia</taxon>
        <taxon>Bacteroidales</taxon>
        <taxon>Candidatus Gallipaludibacter</taxon>
    </lineage>
</organism>
<name>A0A9D9N5H4_9BACT</name>
<gene>
    <name evidence="2" type="ORF">IAA73_11980</name>
</gene>
<dbReference type="Proteomes" id="UP000823641">
    <property type="component" value="Unassembled WGS sequence"/>
</dbReference>
<dbReference type="NCBIfam" id="TIGR04183">
    <property type="entry name" value="Por_Secre_tail"/>
    <property type="match status" value="1"/>
</dbReference>
<reference evidence="2" key="2">
    <citation type="journal article" date="2021" name="PeerJ">
        <title>Extensive microbial diversity within the chicken gut microbiome revealed by metagenomics and culture.</title>
        <authorList>
            <person name="Gilroy R."/>
            <person name="Ravi A."/>
            <person name="Getino M."/>
            <person name="Pursley I."/>
            <person name="Horton D.L."/>
            <person name="Alikhan N.F."/>
            <person name="Baker D."/>
            <person name="Gharbi K."/>
            <person name="Hall N."/>
            <person name="Watson M."/>
            <person name="Adriaenssens E.M."/>
            <person name="Foster-Nyarko E."/>
            <person name="Jarju S."/>
            <person name="Secka A."/>
            <person name="Antonio M."/>
            <person name="Oren A."/>
            <person name="Chaudhuri R.R."/>
            <person name="La Ragione R."/>
            <person name="Hildebrand F."/>
            <person name="Pallen M.J."/>
        </authorList>
    </citation>
    <scope>NUCLEOTIDE SEQUENCE</scope>
    <source>
        <strain evidence="2">G3-3990</strain>
    </source>
</reference>
<protein>
    <submittedName>
        <fullName evidence="2">T9SS type A sorting domain-containing protein</fullName>
    </submittedName>
</protein>
<comment type="caution">
    <text evidence="2">The sequence shown here is derived from an EMBL/GenBank/DDBJ whole genome shotgun (WGS) entry which is preliminary data.</text>
</comment>
<sequence length="283" mass="31265">MKTITRWMLMAAVVCSSTMVSAQVPPVAPPDLDYPAEDVLSFYSEKYGEAFPDMSAPAWGQTATYDYTATADGLAGALVLRDLGWLPIALGGTAQIKSYEYVHVDVFCNEETMFQIGFHRHYPDNKEQYFPLIEKGTMKAGQWYSIDYPIADFLVDWGPYDAHYLRFGGEGEGLVYSNEIYVTNFVCFNGEPTCLGGVVRETSALNNAYTSDVKTYINGQSLYCEASENIKSVCIYNALGQEVKSASVNQPFATLDVADLINGMYVISIDFANGQKSTSKVIK</sequence>
<accession>A0A9D9N5H4</accession>
<keyword evidence="1" id="KW-0732">Signal</keyword>
<reference evidence="2" key="1">
    <citation type="submission" date="2020-10" db="EMBL/GenBank/DDBJ databases">
        <authorList>
            <person name="Gilroy R."/>
        </authorList>
    </citation>
    <scope>NUCLEOTIDE SEQUENCE</scope>
    <source>
        <strain evidence="2">G3-3990</strain>
    </source>
</reference>
<dbReference type="EMBL" id="JADIMG010000110">
    <property type="protein sequence ID" value="MBO8461029.1"/>
    <property type="molecule type" value="Genomic_DNA"/>
</dbReference>
<proteinExistence type="predicted"/>
<evidence type="ECO:0000313" key="3">
    <source>
        <dbReference type="Proteomes" id="UP000823641"/>
    </source>
</evidence>
<feature type="signal peptide" evidence="1">
    <location>
        <begin position="1"/>
        <end position="22"/>
    </location>
</feature>
<dbReference type="AlphaFoldDB" id="A0A9D9N5H4"/>
<evidence type="ECO:0000256" key="1">
    <source>
        <dbReference type="SAM" id="SignalP"/>
    </source>
</evidence>